<name>A0ABT6F2M1_9SYNE</name>
<reference evidence="3" key="2">
    <citation type="submission" date="2022-01" db="EMBL/GenBank/DDBJ databases">
        <authorList>
            <person name="Zivanovic Y."/>
            <person name="Moreira D."/>
            <person name="Lopez-Garcia P."/>
        </authorList>
    </citation>
    <scope>NUCLEOTIDE SEQUENCE</scope>
    <source>
        <strain evidence="3">G9</strain>
    </source>
</reference>
<feature type="region of interest" description="Disordered" evidence="2">
    <location>
        <begin position="1"/>
        <end position="55"/>
    </location>
</feature>
<accession>A0ABT6F2M1</accession>
<reference evidence="3" key="1">
    <citation type="journal article" date="2022" name="Genome Biol. Evol.">
        <title>A New Gene Family Diagnostic for Intracellular Biomineralization of Amorphous Ca Carbonates by Cyanobacteria.</title>
        <authorList>
            <person name="Benzerara K."/>
            <person name="Duprat E."/>
            <person name="Bitard-Feildel T."/>
            <person name="Caumes G."/>
            <person name="Cassier-Chauvat C."/>
            <person name="Chauvat F."/>
            <person name="Dezi M."/>
            <person name="Diop S.I."/>
            <person name="Gaschignard G."/>
            <person name="Gorgen S."/>
            <person name="Gugger M."/>
            <person name="Lopez-Garcia P."/>
            <person name="Millet M."/>
            <person name="Skouri-Panet F."/>
            <person name="Moreira D."/>
            <person name="Callebaut I."/>
        </authorList>
    </citation>
    <scope>NUCLEOTIDE SEQUENCE</scope>
    <source>
        <strain evidence="3">G9</strain>
    </source>
</reference>
<evidence type="ECO:0000313" key="4">
    <source>
        <dbReference type="Proteomes" id="UP001154265"/>
    </source>
</evidence>
<keyword evidence="4" id="KW-1185">Reference proteome</keyword>
<evidence type="ECO:0008006" key="5">
    <source>
        <dbReference type="Google" id="ProtNLM"/>
    </source>
</evidence>
<feature type="coiled-coil region" evidence="1">
    <location>
        <begin position="287"/>
        <end position="321"/>
    </location>
</feature>
<dbReference type="Gene3D" id="1.20.5.340">
    <property type="match status" value="1"/>
</dbReference>
<keyword evidence="1" id="KW-0175">Coiled coil</keyword>
<evidence type="ECO:0000256" key="2">
    <source>
        <dbReference type="SAM" id="MobiDB-lite"/>
    </source>
</evidence>
<dbReference type="RefSeq" id="WP_277867981.1">
    <property type="nucleotide sequence ID" value="NZ_JAKKUT010000007.1"/>
</dbReference>
<feature type="coiled-coil region" evidence="1">
    <location>
        <begin position="61"/>
        <end position="98"/>
    </location>
</feature>
<evidence type="ECO:0000256" key="1">
    <source>
        <dbReference type="SAM" id="Coils"/>
    </source>
</evidence>
<sequence>MTKPQPSPPVSMEQLTFPWLVADSPSSDPVNAPLGDQYQPLPTNISPQDHDQSQDYSHKRILHLEQALDQCQSYIQELKQQLSEQRFLEEILAQTEETSHIQQQAILTLKQQLEQQQSCQQELSETAAVRESLENILVTAQAEIQNLHQEIDDLTQAQEALEKKLVDSHIHGRQYQHELELVQSQLRQSHDQNSLYQSQIHQLESQLEERQHTLNDLEVRLQRSNGMILTHQDMINALQEAQGSESNKNKVIQGLSKTLLNTQNKLREIDTNYANQHLQQAKLQHYAQEIEDRSSQQQVRIQTLERQVAEMQEQILHQAQLAREQETAVQHWKDRYYASEQMIDQLRCVVAKLLGDIPDHPSISIDNELPQSSGIPIPPC</sequence>
<proteinExistence type="predicted"/>
<gene>
    <name evidence="3" type="ORF">L3556_14135</name>
</gene>
<feature type="coiled-coil region" evidence="1">
    <location>
        <begin position="130"/>
        <end position="164"/>
    </location>
</feature>
<comment type="caution">
    <text evidence="3">The sequence shown here is derived from an EMBL/GenBank/DDBJ whole genome shotgun (WGS) entry which is preliminary data.</text>
</comment>
<dbReference type="Proteomes" id="UP001154265">
    <property type="component" value="Unassembled WGS sequence"/>
</dbReference>
<dbReference type="EMBL" id="JAKKUT010000007">
    <property type="protein sequence ID" value="MDG2992060.1"/>
    <property type="molecule type" value="Genomic_DNA"/>
</dbReference>
<protein>
    <recommendedName>
        <fullName evidence="5">Chromosome partition protein Smc</fullName>
    </recommendedName>
</protein>
<evidence type="ECO:0000313" key="3">
    <source>
        <dbReference type="EMBL" id="MDG2992060.1"/>
    </source>
</evidence>
<organism evidence="3 4">
    <name type="scientific">Candidatus Synechococcus calcipolaris G9</name>
    <dbReference type="NCBI Taxonomy" id="1497997"/>
    <lineage>
        <taxon>Bacteria</taxon>
        <taxon>Bacillati</taxon>
        <taxon>Cyanobacteriota</taxon>
        <taxon>Cyanophyceae</taxon>
        <taxon>Synechococcales</taxon>
        <taxon>Synechococcaceae</taxon>
        <taxon>Synechococcus</taxon>
    </lineage>
</organism>